<comment type="subcellular location">
    <subcellularLocation>
        <location evidence="1">Mitochondrion inner membrane</location>
        <topology evidence="1">Single-pass membrane protein</topology>
    </subcellularLocation>
</comment>
<evidence type="ECO:0000313" key="18">
    <source>
        <dbReference type="EMBL" id="KAK5098119.1"/>
    </source>
</evidence>
<comment type="catalytic activity">
    <reaction evidence="11">
        <text>ATP + H2O = ADP + phosphate + H(+)</text>
        <dbReference type="Rhea" id="RHEA:13065"/>
        <dbReference type="ChEBI" id="CHEBI:15377"/>
        <dbReference type="ChEBI" id="CHEBI:15378"/>
        <dbReference type="ChEBI" id="CHEBI:30616"/>
        <dbReference type="ChEBI" id="CHEBI:43474"/>
        <dbReference type="ChEBI" id="CHEBI:456216"/>
    </reaction>
    <physiologicalReaction direction="left-to-right" evidence="11">
        <dbReference type="Rhea" id="RHEA:13066"/>
    </physiologicalReaction>
</comment>
<protein>
    <recommendedName>
        <fullName evidence="20">P-loop containing nucleoside triphosphate hydrolase protein</fullName>
    </recommendedName>
</protein>
<dbReference type="InterPro" id="IPR050747">
    <property type="entry name" value="Mitochondrial_chaperone_BCS1"/>
</dbReference>
<comment type="caution">
    <text evidence="18">The sequence shown here is derived from an EMBL/GenBank/DDBJ whole genome shotgun (WGS) entry which is preliminary data.</text>
</comment>
<feature type="transmembrane region" description="Helical" evidence="14">
    <location>
        <begin position="66"/>
        <end position="87"/>
    </location>
</feature>
<proteinExistence type="inferred from homology"/>
<dbReference type="Pfam" id="PF00004">
    <property type="entry name" value="AAA"/>
    <property type="match status" value="2"/>
</dbReference>
<keyword evidence="5" id="KW-0999">Mitochondrion inner membrane</keyword>
<dbReference type="PROSITE" id="PS00674">
    <property type="entry name" value="AAA"/>
    <property type="match status" value="1"/>
</dbReference>
<keyword evidence="19" id="KW-1185">Reference proteome</keyword>
<feature type="region of interest" description="Disordered" evidence="13">
    <location>
        <begin position="587"/>
        <end position="625"/>
    </location>
</feature>
<feature type="chain" id="PRO_5047289641" description="P-loop containing nucleoside triphosphate hydrolase protein" evidence="15">
    <location>
        <begin position="17"/>
        <end position="625"/>
    </location>
</feature>
<gene>
    <name evidence="18" type="ORF">LTR24_001940</name>
</gene>
<keyword evidence="9" id="KW-0496">Mitochondrion</keyword>
<evidence type="ECO:0000256" key="10">
    <source>
        <dbReference type="ARBA" id="ARBA00023136"/>
    </source>
</evidence>
<feature type="domain" description="BCS1 N-terminal" evidence="17">
    <location>
        <begin position="76"/>
        <end position="285"/>
    </location>
</feature>
<keyword evidence="7 12" id="KW-0067">ATP-binding</keyword>
<keyword evidence="8 14" id="KW-1133">Transmembrane helix</keyword>
<evidence type="ECO:0000256" key="4">
    <source>
        <dbReference type="ARBA" id="ARBA00022741"/>
    </source>
</evidence>
<dbReference type="SUPFAM" id="SSF52540">
    <property type="entry name" value="P-loop containing nucleoside triphosphate hydrolases"/>
    <property type="match status" value="1"/>
</dbReference>
<evidence type="ECO:0000256" key="5">
    <source>
        <dbReference type="ARBA" id="ARBA00022792"/>
    </source>
</evidence>
<evidence type="ECO:0000256" key="11">
    <source>
        <dbReference type="ARBA" id="ARBA00048778"/>
    </source>
</evidence>
<dbReference type="InterPro" id="IPR003960">
    <property type="entry name" value="ATPase_AAA_CS"/>
</dbReference>
<evidence type="ECO:0000256" key="13">
    <source>
        <dbReference type="SAM" id="MobiDB-lite"/>
    </source>
</evidence>
<dbReference type="Pfam" id="PF08740">
    <property type="entry name" value="BCS1_N"/>
    <property type="match status" value="1"/>
</dbReference>
<feature type="compositionally biased region" description="Basic residues" evidence="13">
    <location>
        <begin position="612"/>
        <end position="625"/>
    </location>
</feature>
<dbReference type="InterPro" id="IPR027417">
    <property type="entry name" value="P-loop_NTPase"/>
</dbReference>
<dbReference type="Proteomes" id="UP001345013">
    <property type="component" value="Unassembled WGS sequence"/>
</dbReference>
<keyword evidence="6" id="KW-0378">Hydrolase</keyword>
<dbReference type="InterPro" id="IPR003593">
    <property type="entry name" value="AAA+_ATPase"/>
</dbReference>
<comment type="similarity">
    <text evidence="2">Belongs to the AAA ATPase family. BCS1 subfamily.</text>
</comment>
<keyword evidence="4 12" id="KW-0547">Nucleotide-binding</keyword>
<dbReference type="PANTHER" id="PTHR23070">
    <property type="entry name" value="BCS1 AAA-TYPE ATPASE"/>
    <property type="match status" value="1"/>
</dbReference>
<keyword evidence="3 14" id="KW-0812">Transmembrane</keyword>
<feature type="region of interest" description="Disordered" evidence="13">
    <location>
        <begin position="394"/>
        <end position="435"/>
    </location>
</feature>
<evidence type="ECO:0000256" key="9">
    <source>
        <dbReference type="ARBA" id="ARBA00023128"/>
    </source>
</evidence>
<evidence type="ECO:0000256" key="12">
    <source>
        <dbReference type="RuleBase" id="RU003651"/>
    </source>
</evidence>
<feature type="domain" description="AAA+ ATPase" evidence="16">
    <location>
        <begin position="318"/>
        <end position="489"/>
    </location>
</feature>
<evidence type="ECO:0000259" key="17">
    <source>
        <dbReference type="SMART" id="SM01024"/>
    </source>
</evidence>
<evidence type="ECO:0000256" key="1">
    <source>
        <dbReference type="ARBA" id="ARBA00004434"/>
    </source>
</evidence>
<feature type="transmembrane region" description="Helical" evidence="14">
    <location>
        <begin position="322"/>
        <end position="349"/>
    </location>
</feature>
<evidence type="ECO:0000259" key="16">
    <source>
        <dbReference type="SMART" id="SM00382"/>
    </source>
</evidence>
<dbReference type="Gene3D" id="3.40.50.300">
    <property type="entry name" value="P-loop containing nucleotide triphosphate hydrolases"/>
    <property type="match status" value="1"/>
</dbReference>
<dbReference type="SMART" id="SM00382">
    <property type="entry name" value="AAA"/>
    <property type="match status" value="1"/>
</dbReference>
<dbReference type="InterPro" id="IPR003959">
    <property type="entry name" value="ATPase_AAA_core"/>
</dbReference>
<dbReference type="SMART" id="SM01024">
    <property type="entry name" value="BCS1_N"/>
    <property type="match status" value="1"/>
</dbReference>
<evidence type="ECO:0000313" key="19">
    <source>
        <dbReference type="Proteomes" id="UP001345013"/>
    </source>
</evidence>
<dbReference type="InterPro" id="IPR014851">
    <property type="entry name" value="BCS1_N"/>
</dbReference>
<organism evidence="18 19">
    <name type="scientific">Lithohypha guttulata</name>
    <dbReference type="NCBI Taxonomy" id="1690604"/>
    <lineage>
        <taxon>Eukaryota</taxon>
        <taxon>Fungi</taxon>
        <taxon>Dikarya</taxon>
        <taxon>Ascomycota</taxon>
        <taxon>Pezizomycotina</taxon>
        <taxon>Eurotiomycetes</taxon>
        <taxon>Chaetothyriomycetidae</taxon>
        <taxon>Chaetothyriales</taxon>
        <taxon>Trichomeriaceae</taxon>
        <taxon>Lithohypha</taxon>
    </lineage>
</organism>
<evidence type="ECO:0000256" key="2">
    <source>
        <dbReference type="ARBA" id="ARBA00007448"/>
    </source>
</evidence>
<reference evidence="18 19" key="1">
    <citation type="submission" date="2023-08" db="EMBL/GenBank/DDBJ databases">
        <title>Black Yeasts Isolated from many extreme environments.</title>
        <authorList>
            <person name="Coleine C."/>
            <person name="Stajich J.E."/>
            <person name="Selbmann L."/>
        </authorList>
    </citation>
    <scope>NUCLEOTIDE SEQUENCE [LARGE SCALE GENOMIC DNA]</scope>
    <source>
        <strain evidence="18 19">CCFEE 5885</strain>
    </source>
</reference>
<evidence type="ECO:0008006" key="20">
    <source>
        <dbReference type="Google" id="ProtNLM"/>
    </source>
</evidence>
<sequence>MSLWSRFVATTAGVLSTAVLLRSLSAPPPKPTFTTAPAMTAPPMAEPAPSFYIPSRLFYSLQHLDFGQLLSLMLTIGATFTSAFFVIRNTAYRICDYYTSTVEVRSNDPTFDYLMYWMSEQKQYIYSTSFVASAATNMWDNMLYPGRVKRTGIQIEEDNEEDIALAANDFNTYWSQRIRHDKTRPIKYTPCEGVHLLRHDGTMISFKRRSDQVSRQGRKDGPSFRQSEFVSLTCLGRSTATLRKLLAEAQTSYVERDGAKTVIYHSNRGMWQRRASRIARDISTVVLDPVQKAALVEDIREYLHPLTKRWYRERGIPYRRGYVLFGAPGTGKTSLCLALAGLFSLPVYISSLNEPGLSEESLSQLFTTLPTRSILLLEDVDAAGLTHKRSEKISSRRYSGGIPVSQSDDGDDDDEGEEKEEDGPGSTSRRSKTTRSPRISLSALLNAIDGIISVEGRILIMTTNHIDHLDSALLRPGRIDMSIYFGNITTETAEELYRSFYSTQSIDSSSPQPVQDYQKRKLSSCDYPTSEEQLSSLATVFASRIPSGEISPAEMQGYLLRHKYRPDKAIANIQDWIVRFRYEKEMRKGPTREHFPATAAADEGDTESTARARSKNMRGRKRRGG</sequence>
<evidence type="ECO:0000256" key="3">
    <source>
        <dbReference type="ARBA" id="ARBA00022692"/>
    </source>
</evidence>
<evidence type="ECO:0000256" key="8">
    <source>
        <dbReference type="ARBA" id="ARBA00022989"/>
    </source>
</evidence>
<accession>A0ABR0KLB0</accession>
<evidence type="ECO:0000256" key="15">
    <source>
        <dbReference type="SAM" id="SignalP"/>
    </source>
</evidence>
<evidence type="ECO:0000256" key="14">
    <source>
        <dbReference type="SAM" id="Phobius"/>
    </source>
</evidence>
<evidence type="ECO:0000256" key="6">
    <source>
        <dbReference type="ARBA" id="ARBA00022801"/>
    </source>
</evidence>
<evidence type="ECO:0000256" key="7">
    <source>
        <dbReference type="ARBA" id="ARBA00022840"/>
    </source>
</evidence>
<keyword evidence="15" id="KW-0732">Signal</keyword>
<dbReference type="EMBL" id="JAVRRG010000015">
    <property type="protein sequence ID" value="KAK5098119.1"/>
    <property type="molecule type" value="Genomic_DNA"/>
</dbReference>
<feature type="compositionally biased region" description="Acidic residues" evidence="13">
    <location>
        <begin position="408"/>
        <end position="423"/>
    </location>
</feature>
<name>A0ABR0KLB0_9EURO</name>
<dbReference type="InterPro" id="IPR057495">
    <property type="entry name" value="AAA_lid_BCS1"/>
</dbReference>
<dbReference type="Pfam" id="PF25426">
    <property type="entry name" value="AAA_lid_BCS1"/>
    <property type="match status" value="1"/>
</dbReference>
<keyword evidence="10 14" id="KW-0472">Membrane</keyword>
<feature type="signal peptide" evidence="15">
    <location>
        <begin position="1"/>
        <end position="16"/>
    </location>
</feature>